<protein>
    <submittedName>
        <fullName evidence="1">Uncharacterized protein</fullName>
    </submittedName>
</protein>
<reference evidence="2" key="1">
    <citation type="submission" date="2016-10" db="EMBL/GenBank/DDBJ databases">
        <authorList>
            <person name="Varghese N."/>
            <person name="Submissions S."/>
        </authorList>
    </citation>
    <scope>NUCLEOTIDE SEQUENCE [LARGE SCALE GENOMIC DNA]</scope>
    <source>
        <strain evidence="2">CGMCC 1.6474</strain>
    </source>
</reference>
<dbReference type="AlphaFoldDB" id="A0A1I4FT62"/>
<keyword evidence="2" id="KW-1185">Reference proteome</keyword>
<dbReference type="Proteomes" id="UP000198804">
    <property type="component" value="Unassembled WGS sequence"/>
</dbReference>
<dbReference type="EMBL" id="FOSV01000010">
    <property type="protein sequence ID" value="SFL19986.1"/>
    <property type="molecule type" value="Genomic_DNA"/>
</dbReference>
<proteinExistence type="predicted"/>
<accession>A0A1I4FT62</accession>
<sequence>MHDADRFCDCLHGAEDQLHWGTDPRALDQAAEALARFEPGHVLVEQLAQRAAVLRATRRELLRLSTRHCPISAQPPARFSVGRM</sequence>
<gene>
    <name evidence="1" type="ORF">SAMN04488125_110162</name>
</gene>
<organism evidence="1 2">
    <name type="scientific">Methylorubrum salsuginis</name>
    <dbReference type="NCBI Taxonomy" id="414703"/>
    <lineage>
        <taxon>Bacteria</taxon>
        <taxon>Pseudomonadati</taxon>
        <taxon>Pseudomonadota</taxon>
        <taxon>Alphaproteobacteria</taxon>
        <taxon>Hyphomicrobiales</taxon>
        <taxon>Methylobacteriaceae</taxon>
        <taxon>Methylorubrum</taxon>
    </lineage>
</organism>
<evidence type="ECO:0000313" key="2">
    <source>
        <dbReference type="Proteomes" id="UP000198804"/>
    </source>
</evidence>
<name>A0A1I4FT62_9HYPH</name>
<evidence type="ECO:0000313" key="1">
    <source>
        <dbReference type="EMBL" id="SFL19986.1"/>
    </source>
</evidence>